<protein>
    <submittedName>
        <fullName evidence="4">Sigma-B regulation protein RsbU (Phosphoserine phosphatase)</fullName>
    </submittedName>
</protein>
<organism evidence="4 5">
    <name type="scientific">Pontibaca methylaminivorans</name>
    <dbReference type="NCBI Taxonomy" id="515897"/>
    <lineage>
        <taxon>Bacteria</taxon>
        <taxon>Pseudomonadati</taxon>
        <taxon>Pseudomonadota</taxon>
        <taxon>Alphaproteobacteria</taxon>
        <taxon>Rhodobacterales</taxon>
        <taxon>Roseobacteraceae</taxon>
        <taxon>Pontibaca</taxon>
    </lineage>
</organism>
<dbReference type="InterPro" id="IPR052016">
    <property type="entry name" value="Bact_Sigma-Reg"/>
</dbReference>
<accession>A0A1R3W8P3</accession>
<dbReference type="PANTHER" id="PTHR43156:SF2">
    <property type="entry name" value="STAGE II SPORULATION PROTEIN E"/>
    <property type="match status" value="1"/>
</dbReference>
<name>A0A1R3W8P3_9RHOB</name>
<dbReference type="Gene3D" id="3.60.40.10">
    <property type="entry name" value="PPM-type phosphatase domain"/>
    <property type="match status" value="1"/>
</dbReference>
<dbReference type="Proteomes" id="UP000192455">
    <property type="component" value="Unassembled WGS sequence"/>
</dbReference>
<dbReference type="CDD" id="cd00156">
    <property type="entry name" value="REC"/>
    <property type="match status" value="1"/>
</dbReference>
<dbReference type="GO" id="GO:0016791">
    <property type="term" value="F:phosphatase activity"/>
    <property type="evidence" value="ECO:0007669"/>
    <property type="project" value="TreeGrafter"/>
</dbReference>
<gene>
    <name evidence="4" type="ORF">SAMN05421849_0139</name>
</gene>
<evidence type="ECO:0000259" key="3">
    <source>
        <dbReference type="PROSITE" id="PS50110"/>
    </source>
</evidence>
<dbReference type="AlphaFoldDB" id="A0A1R3W8P3"/>
<dbReference type="STRING" id="515897.SAMN05421849_0139"/>
<dbReference type="EMBL" id="FTPS01000001">
    <property type="protein sequence ID" value="SIT74334.1"/>
    <property type="molecule type" value="Genomic_DNA"/>
</dbReference>
<feature type="modified residue" description="4-aspartylphosphate" evidence="2">
    <location>
        <position position="47"/>
    </location>
</feature>
<evidence type="ECO:0000256" key="2">
    <source>
        <dbReference type="PROSITE-ProRule" id="PRU00169"/>
    </source>
</evidence>
<keyword evidence="2" id="KW-0597">Phosphoprotein</keyword>
<keyword evidence="5" id="KW-1185">Reference proteome</keyword>
<dbReference type="SMART" id="SM00448">
    <property type="entry name" value="REC"/>
    <property type="match status" value="1"/>
</dbReference>
<dbReference type="InterPro" id="IPR036457">
    <property type="entry name" value="PPM-type-like_dom_sf"/>
</dbReference>
<evidence type="ECO:0000313" key="5">
    <source>
        <dbReference type="Proteomes" id="UP000192455"/>
    </source>
</evidence>
<evidence type="ECO:0000256" key="1">
    <source>
        <dbReference type="ARBA" id="ARBA00022801"/>
    </source>
</evidence>
<dbReference type="PROSITE" id="PS50110">
    <property type="entry name" value="RESPONSE_REGULATORY"/>
    <property type="match status" value="1"/>
</dbReference>
<dbReference type="SMART" id="SM00331">
    <property type="entry name" value="PP2C_SIG"/>
    <property type="match status" value="1"/>
</dbReference>
<evidence type="ECO:0000313" key="4">
    <source>
        <dbReference type="EMBL" id="SIT74334.1"/>
    </source>
</evidence>
<dbReference type="InterPro" id="IPR001932">
    <property type="entry name" value="PPM-type_phosphatase-like_dom"/>
</dbReference>
<sequence length="407" mass="43574">MVEDSAAQRRLLAAILRRWGLRVSEARNGAEALALCTTDPPDLVLSDWMMPVMDGPAFCRAFRDLPRDYGYFILLTSREERNAVAEGLDAGADDFLTKPVDPQELRARIAAGARILDMQRQLSDRNRQLGATLAELQGAHARINDDLVQARRFQQSLVPERLRDFGTLRLSLLLEPCGHIGGDLVGMFAAGAERAGFYSIDVAGHGIASALMCARIGAFLSGLHGGEQAPALEGMTGQPRLRRPPDLAMTLNRRLLQDSEAGEYLTMCYGTVDLASGRVDLVQAGHPHPLLLRRDGSSVALGPGGLPVGVLADASWPSFSLRLEPGERLLLHSDGLDDAAARGVAPPSEQGLARLLQSTAQEAGISAGGFLDGLFARLRQSLPRGEGFADDISAVLLEYDGPQGGSP</sequence>
<dbReference type="GO" id="GO:0000160">
    <property type="term" value="P:phosphorelay signal transduction system"/>
    <property type="evidence" value="ECO:0007669"/>
    <property type="project" value="InterPro"/>
</dbReference>
<dbReference type="PANTHER" id="PTHR43156">
    <property type="entry name" value="STAGE II SPORULATION PROTEIN E-RELATED"/>
    <property type="match status" value="1"/>
</dbReference>
<proteinExistence type="predicted"/>
<dbReference type="InterPro" id="IPR001789">
    <property type="entry name" value="Sig_transdc_resp-reg_receiver"/>
</dbReference>
<feature type="domain" description="Response regulatory" evidence="3">
    <location>
        <begin position="1"/>
        <end position="113"/>
    </location>
</feature>
<reference evidence="4" key="1">
    <citation type="submission" date="2017-01" db="EMBL/GenBank/DDBJ databases">
        <authorList>
            <person name="Mah S.A."/>
            <person name="Swanson W.J."/>
            <person name="Moy G.W."/>
            <person name="Vacquier V.D."/>
        </authorList>
    </citation>
    <scope>NUCLEOTIDE SEQUENCE [LARGE SCALE GENOMIC DNA]</scope>
    <source>
        <strain evidence="4">DSM 21219</strain>
    </source>
</reference>
<dbReference type="SUPFAM" id="SSF81606">
    <property type="entry name" value="PP2C-like"/>
    <property type="match status" value="1"/>
</dbReference>
<dbReference type="Pfam" id="PF00072">
    <property type="entry name" value="Response_reg"/>
    <property type="match status" value="1"/>
</dbReference>
<dbReference type="InterPro" id="IPR011006">
    <property type="entry name" value="CheY-like_superfamily"/>
</dbReference>
<dbReference type="Gene3D" id="3.40.50.2300">
    <property type="match status" value="1"/>
</dbReference>
<dbReference type="SUPFAM" id="SSF52172">
    <property type="entry name" value="CheY-like"/>
    <property type="match status" value="1"/>
</dbReference>
<dbReference type="Pfam" id="PF07228">
    <property type="entry name" value="SpoIIE"/>
    <property type="match status" value="1"/>
</dbReference>
<keyword evidence="1" id="KW-0378">Hydrolase</keyword>